<proteinExistence type="predicted"/>
<evidence type="ECO:0000313" key="2">
    <source>
        <dbReference type="EMBL" id="BDB31116.1"/>
    </source>
</evidence>
<dbReference type="Proteomes" id="UP001319930">
    <property type="component" value="Plasmid pNUITM-VK2"/>
</dbReference>
<evidence type="ECO:0000313" key="3">
    <source>
        <dbReference type="Proteomes" id="UP001319930"/>
    </source>
</evidence>
<dbReference type="GeneID" id="93756975"/>
<dbReference type="RefSeq" id="WP_017900898.1">
    <property type="nucleotide sequence ID" value="NZ_AP018583.1"/>
</dbReference>
<geneLocation type="plasmid" evidence="1">
    <name>pKP04VIM</name>
</geneLocation>
<reference evidence="1" key="1">
    <citation type="submission" date="2015-12" db="EMBL/GenBank/DDBJ databases">
        <title>Klebsiella pneumoniae strain KP04 plasmid pKP04VIM, complete sequence.</title>
        <authorList>
            <person name="Li R."/>
            <person name="Lin D."/>
            <person name="Chen C."/>
        </authorList>
    </citation>
    <scope>NUCLEOTIDE SEQUENCE</scope>
    <source>
        <plasmid evidence="1">pKP04VIM</plasmid>
    </source>
</reference>
<dbReference type="AlphaFoldDB" id="A0A1B1LQR9"/>
<reference evidence="2 3" key="2">
    <citation type="submission" date="2021-09" db="EMBL/GenBank/DDBJ databases">
        <title>Whole genome sequencing of antimicrobial-resistant bacteria isolated from aquatic animals, plants, and environment in Asia.</title>
        <authorList>
            <person name="Hirabayashi A."/>
            <person name="Suzuki M."/>
        </authorList>
    </citation>
    <scope>NUCLEOTIDE SEQUENCE [LARGE SCALE GENOMIC DNA]</scope>
    <source>
        <strain evidence="2 3">NUITM-VK2</strain>
        <plasmid evidence="2 3">pNUITM-VK2</plasmid>
    </source>
</reference>
<sequence length="134" mass="14764">MTNEHQSENIGCLVLPLSHSNRYLSTLSVEQIAALPDAPVSRAGRKSNLSFLPFIFSLNGVRFAELDVELTHRFTELRGIAGTIGLILVAEVHSGPANAVIQTPEGMNDKLLVDWYVENDAMISVSRFVKDSPW</sequence>
<dbReference type="EMBL" id="KU318421">
    <property type="protein sequence ID" value="ANS55401.1"/>
    <property type="molecule type" value="Genomic_DNA"/>
</dbReference>
<evidence type="ECO:0000313" key="1">
    <source>
        <dbReference type="EMBL" id="ANS55401.1"/>
    </source>
</evidence>
<organism evidence="1">
    <name type="scientific">Klebsiella pneumoniae</name>
    <dbReference type="NCBI Taxonomy" id="573"/>
    <lineage>
        <taxon>Bacteria</taxon>
        <taxon>Pseudomonadati</taxon>
        <taxon>Pseudomonadota</taxon>
        <taxon>Gammaproteobacteria</taxon>
        <taxon>Enterobacterales</taxon>
        <taxon>Enterobacteriaceae</taxon>
        <taxon>Klebsiella/Raoultella group</taxon>
        <taxon>Klebsiella</taxon>
        <taxon>Klebsiella pneumoniae complex</taxon>
    </lineage>
</organism>
<protein>
    <submittedName>
        <fullName evidence="1">Uncharacterized protein</fullName>
    </submittedName>
</protein>
<geneLocation type="plasmid" evidence="2 3">
    <name>pNUITM-VK2</name>
</geneLocation>
<accession>A0A1B1LQR9</accession>
<gene>
    <name evidence="2" type="ORF">NUITMVK2_2300</name>
</gene>
<keyword evidence="1" id="KW-0614">Plasmid</keyword>
<dbReference type="EMBL" id="AP025164">
    <property type="protein sequence ID" value="BDB31116.1"/>
    <property type="molecule type" value="Genomic_DNA"/>
</dbReference>
<name>A0A1B1LQR9_KLEPN</name>
<dbReference type="PATRIC" id="fig|573.1650.peg.5271"/>